<proteinExistence type="inferred from homology"/>
<name>A0A1H8YXZ8_9BACI</name>
<comment type="similarity">
    <text evidence="2 4">Belongs to the FliE family.</text>
</comment>
<keyword evidence="6" id="KW-0969">Cilium</keyword>
<dbReference type="PANTHER" id="PTHR34653">
    <property type="match status" value="1"/>
</dbReference>
<reference evidence="6 7" key="1">
    <citation type="submission" date="2016-10" db="EMBL/GenBank/DDBJ databases">
        <authorList>
            <person name="de Groot N.N."/>
        </authorList>
    </citation>
    <scope>NUCLEOTIDE SEQUENCE [LARGE SCALE GENOMIC DNA]</scope>
    <source>
        <strain evidence="6 7">DSM 21633</strain>
    </source>
</reference>
<accession>A0A1H8YXZ8</accession>
<dbReference type="GO" id="GO:0003774">
    <property type="term" value="F:cytoskeletal motor activity"/>
    <property type="evidence" value="ECO:0007669"/>
    <property type="project" value="InterPro"/>
</dbReference>
<dbReference type="NCBIfam" id="TIGR00205">
    <property type="entry name" value="fliE"/>
    <property type="match status" value="1"/>
</dbReference>
<dbReference type="PANTHER" id="PTHR34653:SF1">
    <property type="entry name" value="FLAGELLAR HOOK-BASAL BODY COMPLEX PROTEIN FLIE"/>
    <property type="match status" value="1"/>
</dbReference>
<comment type="subcellular location">
    <subcellularLocation>
        <location evidence="1 4">Bacterial flagellum basal body</location>
    </subcellularLocation>
</comment>
<gene>
    <name evidence="4" type="primary">fliE</name>
    <name evidence="6" type="ORF">SAMN05216362_101129</name>
</gene>
<dbReference type="GO" id="GO:0071973">
    <property type="term" value="P:bacterial-type flagellum-dependent cell motility"/>
    <property type="evidence" value="ECO:0007669"/>
    <property type="project" value="InterPro"/>
</dbReference>
<dbReference type="Pfam" id="PF02049">
    <property type="entry name" value="FliE"/>
    <property type="match status" value="1"/>
</dbReference>
<dbReference type="Proteomes" id="UP000199427">
    <property type="component" value="Unassembled WGS sequence"/>
</dbReference>
<dbReference type="RefSeq" id="WP_338157635.1">
    <property type="nucleotide sequence ID" value="NZ_CAESCL010000032.1"/>
</dbReference>
<organism evidence="6 7">
    <name type="scientific">Piscibacillus halophilus</name>
    <dbReference type="NCBI Taxonomy" id="571933"/>
    <lineage>
        <taxon>Bacteria</taxon>
        <taxon>Bacillati</taxon>
        <taxon>Bacillota</taxon>
        <taxon>Bacilli</taxon>
        <taxon>Bacillales</taxon>
        <taxon>Bacillaceae</taxon>
        <taxon>Piscibacillus</taxon>
    </lineage>
</organism>
<evidence type="ECO:0000256" key="4">
    <source>
        <dbReference type="HAMAP-Rule" id="MF_00724"/>
    </source>
</evidence>
<evidence type="ECO:0000313" key="6">
    <source>
        <dbReference type="EMBL" id="SEP56966.1"/>
    </source>
</evidence>
<evidence type="ECO:0000256" key="3">
    <source>
        <dbReference type="ARBA" id="ARBA00023143"/>
    </source>
</evidence>
<dbReference type="AlphaFoldDB" id="A0A1H8YXZ8"/>
<evidence type="ECO:0000256" key="2">
    <source>
        <dbReference type="ARBA" id="ARBA00009272"/>
    </source>
</evidence>
<dbReference type="STRING" id="571933.SAMN05216362_101129"/>
<evidence type="ECO:0000313" key="7">
    <source>
        <dbReference type="Proteomes" id="UP000199427"/>
    </source>
</evidence>
<keyword evidence="6" id="KW-0282">Flagellum</keyword>
<dbReference type="GO" id="GO:0009425">
    <property type="term" value="C:bacterial-type flagellum basal body"/>
    <property type="evidence" value="ECO:0007669"/>
    <property type="project" value="UniProtKB-SubCell"/>
</dbReference>
<dbReference type="HAMAP" id="MF_00724">
    <property type="entry name" value="FliE"/>
    <property type="match status" value="1"/>
</dbReference>
<dbReference type="PRINTS" id="PR01006">
    <property type="entry name" value="FLGHOOKFLIE"/>
</dbReference>
<dbReference type="EMBL" id="FOES01000001">
    <property type="protein sequence ID" value="SEP56966.1"/>
    <property type="molecule type" value="Genomic_DNA"/>
</dbReference>
<keyword evidence="3 4" id="KW-0975">Bacterial flagellum</keyword>
<sequence length="102" mass="11254">MKPINASFLNSDIKSVQNTVNQQTTPSDTHAKFAQALKDAVNNVNEMQQVSDQKTNALVSGEIDDLHEVMIASQKASVSLQTATQMQSKAIDAYKEIMRMQI</sequence>
<keyword evidence="7" id="KW-1185">Reference proteome</keyword>
<evidence type="ECO:0000256" key="5">
    <source>
        <dbReference type="NCBIfam" id="TIGR00205"/>
    </source>
</evidence>
<evidence type="ECO:0000256" key="1">
    <source>
        <dbReference type="ARBA" id="ARBA00004117"/>
    </source>
</evidence>
<protein>
    <recommendedName>
        <fullName evidence="4 5">Flagellar hook-basal body complex protein FliE</fullName>
    </recommendedName>
</protein>
<keyword evidence="6" id="KW-0966">Cell projection</keyword>
<dbReference type="InterPro" id="IPR001624">
    <property type="entry name" value="FliE"/>
</dbReference>
<dbReference type="GO" id="GO:0005198">
    <property type="term" value="F:structural molecule activity"/>
    <property type="evidence" value="ECO:0007669"/>
    <property type="project" value="UniProtKB-UniRule"/>
</dbReference>